<dbReference type="RefSeq" id="WP_025064067.1">
    <property type="nucleotide sequence ID" value="NZ_RAQK01000001.1"/>
</dbReference>
<dbReference type="Proteomes" id="UP000284407">
    <property type="component" value="Unassembled WGS sequence"/>
</dbReference>
<dbReference type="EMBL" id="RAQK01000001">
    <property type="protein sequence ID" value="RKE97143.1"/>
    <property type="molecule type" value="Genomic_DNA"/>
</dbReference>
<name>A0A420DSK5_9RHOB</name>
<organism evidence="2 3">
    <name type="scientific">Sulfitobacter guttiformis</name>
    <dbReference type="NCBI Taxonomy" id="74349"/>
    <lineage>
        <taxon>Bacteria</taxon>
        <taxon>Pseudomonadati</taxon>
        <taxon>Pseudomonadota</taxon>
        <taxon>Alphaproteobacteria</taxon>
        <taxon>Rhodobacterales</taxon>
        <taxon>Roseobacteraceae</taxon>
        <taxon>Sulfitobacter</taxon>
    </lineage>
</organism>
<sequence length="177" mass="19278">MIMKLFPLVFLLIGIGAGVGAGIFLRPDTSLEAAITEEGSAHADDASEGTSDKSSDDHAQEDHVKDETESHEYAKLNNQFVVPIVAEERVIALVVIALSIEVAAGKTEAVFLREPKVRDSFLQVLFDHANIGGFEGNFTNAEMLGRLRTALKEVGQRDLGKDIVKDVLIVEIARQDY</sequence>
<feature type="region of interest" description="Disordered" evidence="1">
    <location>
        <begin position="38"/>
        <end position="69"/>
    </location>
</feature>
<evidence type="ECO:0000313" key="2">
    <source>
        <dbReference type="EMBL" id="RKE97143.1"/>
    </source>
</evidence>
<protein>
    <recommendedName>
        <fullName evidence="4">Flagellar protein FliL</fullName>
    </recommendedName>
</protein>
<evidence type="ECO:0008006" key="4">
    <source>
        <dbReference type="Google" id="ProtNLM"/>
    </source>
</evidence>
<evidence type="ECO:0000256" key="1">
    <source>
        <dbReference type="SAM" id="MobiDB-lite"/>
    </source>
</evidence>
<reference evidence="2 3" key="1">
    <citation type="submission" date="2018-09" db="EMBL/GenBank/DDBJ databases">
        <title>Genomic Encyclopedia of Archaeal and Bacterial Type Strains, Phase II (KMG-II): from individual species to whole genera.</title>
        <authorList>
            <person name="Goeker M."/>
        </authorList>
    </citation>
    <scope>NUCLEOTIDE SEQUENCE [LARGE SCALE GENOMIC DNA]</scope>
    <source>
        <strain evidence="2 3">DSM 11458</strain>
    </source>
</reference>
<dbReference type="OrthoDB" id="7864548at2"/>
<evidence type="ECO:0000313" key="3">
    <source>
        <dbReference type="Proteomes" id="UP000284407"/>
    </source>
</evidence>
<dbReference type="STRING" id="1443111.Z949_3756"/>
<feature type="compositionally biased region" description="Basic and acidic residues" evidence="1">
    <location>
        <begin position="39"/>
        <end position="69"/>
    </location>
</feature>
<proteinExistence type="predicted"/>
<gene>
    <name evidence="2" type="ORF">C8N30_1730</name>
</gene>
<comment type="caution">
    <text evidence="2">The sequence shown here is derived from an EMBL/GenBank/DDBJ whole genome shotgun (WGS) entry which is preliminary data.</text>
</comment>
<accession>A0A420DSK5</accession>
<dbReference type="AlphaFoldDB" id="A0A420DSK5"/>
<keyword evidence="3" id="KW-1185">Reference proteome</keyword>